<name>A0A1X7M752_9BURK</name>
<dbReference type="STRING" id="1515439.SAMN06265784_1237"/>
<reference evidence="2" key="1">
    <citation type="submission" date="2017-04" db="EMBL/GenBank/DDBJ databases">
        <authorList>
            <person name="Varghese N."/>
            <person name="Submissions S."/>
        </authorList>
    </citation>
    <scope>NUCLEOTIDE SEQUENCE [LARGE SCALE GENOMIC DNA]</scope>
    <source>
        <strain evidence="2">LMG 29540</strain>
    </source>
</reference>
<dbReference type="EMBL" id="FXAT01000023">
    <property type="protein sequence ID" value="SMG61537.1"/>
    <property type="molecule type" value="Genomic_DNA"/>
</dbReference>
<evidence type="ECO:0000313" key="1">
    <source>
        <dbReference type="EMBL" id="SMG61537.1"/>
    </source>
</evidence>
<accession>A0A1X7M752</accession>
<dbReference type="AlphaFoldDB" id="A0A1X7M752"/>
<organism evidence="1 2">
    <name type="scientific">Paraburkholderia susongensis</name>
    <dbReference type="NCBI Taxonomy" id="1515439"/>
    <lineage>
        <taxon>Bacteria</taxon>
        <taxon>Pseudomonadati</taxon>
        <taxon>Pseudomonadota</taxon>
        <taxon>Betaproteobacteria</taxon>
        <taxon>Burkholderiales</taxon>
        <taxon>Burkholderiaceae</taxon>
        <taxon>Paraburkholderia</taxon>
    </lineage>
</organism>
<gene>
    <name evidence="1" type="ORF">SAMN06265784_1237</name>
</gene>
<sequence length="81" mass="9135">MSGATVVKTYTYDEITAATRQIVTDELARAEKEPDNASARHLRGYASGAWLLWLTVTRNEATSDRHREDNKLFKKLLGVPE</sequence>
<evidence type="ECO:0000313" key="2">
    <source>
        <dbReference type="Proteomes" id="UP000193228"/>
    </source>
</evidence>
<dbReference type="OrthoDB" id="6353325at2"/>
<keyword evidence="2" id="KW-1185">Reference proteome</keyword>
<proteinExistence type="predicted"/>
<protein>
    <submittedName>
        <fullName evidence="1">Uncharacterized protein</fullName>
    </submittedName>
</protein>
<dbReference type="Proteomes" id="UP000193228">
    <property type="component" value="Unassembled WGS sequence"/>
</dbReference>